<comment type="caution">
    <text evidence="4">The sequence shown here is derived from an EMBL/GenBank/DDBJ whole genome shotgun (WGS) entry which is preliminary data.</text>
</comment>
<proteinExistence type="predicted"/>
<dbReference type="SUPFAM" id="SSF101082">
    <property type="entry name" value="Typo IV secretion system protein TraC"/>
    <property type="match status" value="1"/>
</dbReference>
<dbReference type="InterPro" id="IPR014158">
    <property type="entry name" value="T4SS_VirB5"/>
</dbReference>
<gene>
    <name evidence="4" type="ORF">FHG71_16660</name>
</gene>
<evidence type="ECO:0000256" key="2">
    <source>
        <dbReference type="SAM" id="MobiDB-lite"/>
    </source>
</evidence>
<dbReference type="AlphaFoldDB" id="A0A5C4ND99"/>
<dbReference type="Proteomes" id="UP000305709">
    <property type="component" value="Unassembled WGS sequence"/>
</dbReference>
<dbReference type="OrthoDB" id="8100773at2"/>
<keyword evidence="5" id="KW-1185">Reference proteome</keyword>
<sequence>MKHLLLPTALVLGLASSTAEAAIPVIDVRAIAQAVAQLDQMLEDFGIQTDLLDNALEQLQTLQDQVAKLTETYEALTGERDIIELVMGGELDNLLGGNFTDVVASIQAVQQGDWSQLTGPNAGRMREGIESVLNEAGFDSETLERLAAGNPRGAGPSDPTGMPGDGVGTDEEAQRIATRATTGATMSAAAEISHENAGQAAERIEALVAGIGDQADLKASIDHNTRVTAEIGIIMLEMLRLQSVATIGAGQAGVIDAATIAAEREYVDFTLPDMN</sequence>
<dbReference type="EMBL" id="VDFV01000033">
    <property type="protein sequence ID" value="TNC66414.1"/>
    <property type="molecule type" value="Genomic_DNA"/>
</dbReference>
<dbReference type="RefSeq" id="WP_139082830.1">
    <property type="nucleotide sequence ID" value="NZ_VDFV01000033.1"/>
</dbReference>
<keyword evidence="3" id="KW-0732">Signal</keyword>
<reference evidence="4 5" key="1">
    <citation type="submission" date="2019-06" db="EMBL/GenBank/DDBJ databases">
        <authorList>
            <person name="Jiang L."/>
        </authorList>
    </citation>
    <scope>NUCLEOTIDE SEQUENCE [LARGE SCALE GENOMIC DNA]</scope>
    <source>
        <strain evidence="4 5">YIM 48858</strain>
    </source>
</reference>
<accession>A0A5C4ND99</accession>
<keyword evidence="1" id="KW-0175">Coiled coil</keyword>
<feature type="region of interest" description="Disordered" evidence="2">
    <location>
        <begin position="148"/>
        <end position="169"/>
    </location>
</feature>
<name>A0A5C4ND99_9RHOB</name>
<evidence type="ECO:0000313" key="4">
    <source>
        <dbReference type="EMBL" id="TNC66414.1"/>
    </source>
</evidence>
<dbReference type="InterPro" id="IPR023220">
    <property type="entry name" value="T4SS_VirB5-domain"/>
</dbReference>
<evidence type="ECO:0000256" key="1">
    <source>
        <dbReference type="SAM" id="Coils"/>
    </source>
</evidence>
<protein>
    <submittedName>
        <fullName evidence="4">Conjugal transfer protein TraF</fullName>
    </submittedName>
</protein>
<feature type="signal peptide" evidence="3">
    <location>
        <begin position="1"/>
        <end position="21"/>
    </location>
</feature>
<dbReference type="Pfam" id="PF07996">
    <property type="entry name" value="T4SS"/>
    <property type="match status" value="1"/>
</dbReference>
<feature type="coiled-coil region" evidence="1">
    <location>
        <begin position="52"/>
        <end position="79"/>
    </location>
</feature>
<feature type="chain" id="PRO_5022957909" evidence="3">
    <location>
        <begin position="22"/>
        <end position="275"/>
    </location>
</feature>
<dbReference type="Gene3D" id="1.20.58.430">
    <property type="entry name" value="Type IV secretion system, VirB5-domain"/>
    <property type="match status" value="1"/>
</dbReference>
<evidence type="ECO:0000313" key="5">
    <source>
        <dbReference type="Proteomes" id="UP000305709"/>
    </source>
</evidence>
<organism evidence="4 5">
    <name type="scientific">Rubellimicrobium roseum</name>
    <dbReference type="NCBI Taxonomy" id="687525"/>
    <lineage>
        <taxon>Bacteria</taxon>
        <taxon>Pseudomonadati</taxon>
        <taxon>Pseudomonadota</taxon>
        <taxon>Alphaproteobacteria</taxon>
        <taxon>Rhodobacterales</taxon>
        <taxon>Roseobacteraceae</taxon>
        <taxon>Rubellimicrobium</taxon>
    </lineage>
</organism>
<evidence type="ECO:0000256" key="3">
    <source>
        <dbReference type="SAM" id="SignalP"/>
    </source>
</evidence>